<feature type="non-terminal residue" evidence="1">
    <location>
        <position position="197"/>
    </location>
</feature>
<evidence type="ECO:0000313" key="1">
    <source>
        <dbReference type="EMBL" id="KAK3236308.1"/>
    </source>
</evidence>
<comment type="caution">
    <text evidence="1">The sequence shown here is derived from an EMBL/GenBank/DDBJ whole genome shotgun (WGS) entry which is preliminary data.</text>
</comment>
<keyword evidence="2" id="KW-1185">Reference proteome</keyword>
<reference evidence="1 2" key="1">
    <citation type="journal article" date="2015" name="Genome Biol. Evol.">
        <title>Comparative Genomics of a Bacterivorous Green Alga Reveals Evolutionary Causalities and Consequences of Phago-Mixotrophic Mode of Nutrition.</title>
        <authorList>
            <person name="Burns J.A."/>
            <person name="Paasch A."/>
            <person name="Narechania A."/>
            <person name="Kim E."/>
        </authorList>
    </citation>
    <scope>NUCLEOTIDE SEQUENCE [LARGE SCALE GENOMIC DNA]</scope>
    <source>
        <strain evidence="1 2">PLY_AMNH</strain>
    </source>
</reference>
<dbReference type="EMBL" id="LGRX02035093">
    <property type="protein sequence ID" value="KAK3236308.1"/>
    <property type="molecule type" value="Genomic_DNA"/>
</dbReference>
<accession>A0AAE0BGN9</accession>
<evidence type="ECO:0000313" key="2">
    <source>
        <dbReference type="Proteomes" id="UP001190700"/>
    </source>
</evidence>
<dbReference type="SUPFAM" id="SSF160532">
    <property type="entry name" value="Ava3019-like"/>
    <property type="match status" value="1"/>
</dbReference>
<protein>
    <submittedName>
        <fullName evidence="1">Uncharacterized protein</fullName>
    </submittedName>
</protein>
<organism evidence="1 2">
    <name type="scientific">Cymbomonas tetramitiformis</name>
    <dbReference type="NCBI Taxonomy" id="36881"/>
    <lineage>
        <taxon>Eukaryota</taxon>
        <taxon>Viridiplantae</taxon>
        <taxon>Chlorophyta</taxon>
        <taxon>Pyramimonadophyceae</taxon>
        <taxon>Pyramimonadales</taxon>
        <taxon>Pyramimonadaceae</taxon>
        <taxon>Cymbomonas</taxon>
    </lineage>
</organism>
<sequence length="197" mass="21337">MLQLSSLDTPARSVAARPGLCRKGKVPYCFGSNFSLRKAEKPSRPNLLPSSRTSQYQIIRSSNNPFSASDDPFASRAPRQAPAVEVPIGWLAAGQSRSQLLQVEEADMLLGRFEREQRKAEVRTESGLGQNVPEGSNPCTHPPLKAATVALCGNSLQIMFGVCAPSQRLGLQALKEWTAGLVSSRANPYGHQKHQGL</sequence>
<name>A0AAE0BGN9_9CHLO</name>
<dbReference type="Proteomes" id="UP001190700">
    <property type="component" value="Unassembled WGS sequence"/>
</dbReference>
<dbReference type="AlphaFoldDB" id="A0AAE0BGN9"/>
<proteinExistence type="predicted"/>
<gene>
    <name evidence="1" type="ORF">CYMTET_53541</name>
</gene>
<dbReference type="Gene3D" id="3.30.360.10">
    <property type="entry name" value="Dihydrodipicolinate Reductase, domain 2"/>
    <property type="match status" value="1"/>
</dbReference>